<evidence type="ECO:0000256" key="4">
    <source>
        <dbReference type="ARBA" id="ARBA00022857"/>
    </source>
</evidence>
<dbReference type="GO" id="GO:0009423">
    <property type="term" value="P:chorismate biosynthetic process"/>
    <property type="evidence" value="ECO:0007669"/>
    <property type="project" value="UniProtKB-UniRule"/>
</dbReference>
<feature type="domain" description="Shikimate dehydrogenase substrate binding N-terminal" evidence="10">
    <location>
        <begin position="6"/>
        <end position="88"/>
    </location>
</feature>
<dbReference type="PANTHER" id="PTHR21089:SF1">
    <property type="entry name" value="BIFUNCTIONAL 3-DEHYDROQUINATE DEHYDRATASE_SHIKIMATE DEHYDROGENASE, CHLOROPLASTIC"/>
    <property type="match status" value="1"/>
</dbReference>
<evidence type="ECO:0000259" key="10">
    <source>
        <dbReference type="Pfam" id="PF08501"/>
    </source>
</evidence>
<feature type="binding site" evidence="8">
    <location>
        <position position="61"/>
    </location>
    <ligand>
        <name>shikimate</name>
        <dbReference type="ChEBI" id="CHEBI:36208"/>
    </ligand>
</feature>
<dbReference type="InterPro" id="IPR011342">
    <property type="entry name" value="Shikimate_DH"/>
</dbReference>
<feature type="binding site" evidence="8">
    <location>
        <position position="246"/>
    </location>
    <ligand>
        <name>shikimate</name>
        <dbReference type="ChEBI" id="CHEBI:36208"/>
    </ligand>
</feature>
<feature type="binding site" evidence="8">
    <location>
        <position position="214"/>
    </location>
    <ligand>
        <name>NADP(+)</name>
        <dbReference type="ChEBI" id="CHEBI:58349"/>
    </ligand>
</feature>
<dbReference type="InterPro" id="IPR022893">
    <property type="entry name" value="Shikimate_DH_fam"/>
</dbReference>
<dbReference type="STRING" id="570156.AOG27_19970"/>
<dbReference type="InterPro" id="IPR046346">
    <property type="entry name" value="Aminoacid_DH-like_N_sf"/>
</dbReference>
<dbReference type="HAMAP" id="MF_00222">
    <property type="entry name" value="Shikimate_DH_AroE"/>
    <property type="match status" value="1"/>
</dbReference>
<evidence type="ECO:0000256" key="6">
    <source>
        <dbReference type="ARBA" id="ARBA00023141"/>
    </source>
</evidence>
<dbReference type="GO" id="GO:0019632">
    <property type="term" value="P:shikimate metabolic process"/>
    <property type="evidence" value="ECO:0007669"/>
    <property type="project" value="InterPro"/>
</dbReference>
<dbReference type="PANTHER" id="PTHR21089">
    <property type="entry name" value="SHIKIMATE DEHYDROGENASE"/>
    <property type="match status" value="1"/>
</dbReference>
<feature type="binding site" evidence="8">
    <location>
        <position position="102"/>
    </location>
    <ligand>
        <name>shikimate</name>
        <dbReference type="ChEBI" id="CHEBI:36208"/>
    </ligand>
</feature>
<dbReference type="RefSeq" id="WP_054554757.1">
    <property type="nucleotide sequence ID" value="NZ_LJTC01000018.1"/>
</dbReference>
<accession>A0A0P7DJ13</accession>
<evidence type="ECO:0000256" key="1">
    <source>
        <dbReference type="ARBA" id="ARBA00004871"/>
    </source>
</evidence>
<dbReference type="FunFam" id="3.40.50.10860:FF:000006">
    <property type="entry name" value="Shikimate dehydrogenase (NADP(+))"/>
    <property type="match status" value="1"/>
</dbReference>
<feature type="binding site" evidence="8">
    <location>
        <begin position="150"/>
        <end position="155"/>
    </location>
    <ligand>
        <name>NADP(+)</name>
        <dbReference type="ChEBI" id="CHEBI:58349"/>
    </ligand>
</feature>
<comment type="function">
    <text evidence="8">Involved in the biosynthesis of the chorismate, which leads to the biosynthesis of aromatic amino acids. Catalyzes the reversible NADPH linked reduction of 3-dehydroshikimate (DHSA) to yield shikimate (SA).</text>
</comment>
<organism evidence="11 12">
    <name type="scientific">Pseudoalteromonas lipolytica</name>
    <dbReference type="NCBI Taxonomy" id="570156"/>
    <lineage>
        <taxon>Bacteria</taxon>
        <taxon>Pseudomonadati</taxon>
        <taxon>Pseudomonadota</taxon>
        <taxon>Gammaproteobacteria</taxon>
        <taxon>Alteromonadales</taxon>
        <taxon>Pseudoalteromonadaceae</taxon>
        <taxon>Pseudoalteromonas</taxon>
    </lineage>
</organism>
<dbReference type="Proteomes" id="UP000050378">
    <property type="component" value="Unassembled WGS sequence"/>
</dbReference>
<dbReference type="CDD" id="cd01065">
    <property type="entry name" value="NAD_bind_Shikimate_DH"/>
    <property type="match status" value="1"/>
</dbReference>
<dbReference type="Pfam" id="PF01488">
    <property type="entry name" value="Shikimate_DH"/>
    <property type="match status" value="1"/>
</dbReference>
<evidence type="ECO:0000313" key="12">
    <source>
        <dbReference type="Proteomes" id="UP000050378"/>
    </source>
</evidence>
<evidence type="ECO:0000256" key="7">
    <source>
        <dbReference type="ARBA" id="ARBA00049442"/>
    </source>
</evidence>
<sequence>MDKYAVFGNPIKHSKSPAIHAQFAASLNEQIQYSAILAPTDAFEKTVAEFFAAGGKGANVTLPFKEQAFAMVDELTEQAKIAGAVNTIKQLEDGSLLGDNTDGVGLVKDLLANKVTLKRQRVLLIGAGGAARGVIQPLLNEQIESLTIANRTAEKAKALASHFNGEIDVQGFALNDIPANNYDVVINSTSSSVTGDLPGIAKECVAKCQCAYDMFYANDDTTFTCWVKSINPTCLTLDGCGMLVGQAAQAYFVWRNKMPEIIPVVSALKAGEIA</sequence>
<dbReference type="GO" id="GO:0004764">
    <property type="term" value="F:shikimate 3-dehydrogenase (NADP+) activity"/>
    <property type="evidence" value="ECO:0007669"/>
    <property type="project" value="UniProtKB-UniRule"/>
</dbReference>
<reference evidence="11 12" key="1">
    <citation type="submission" date="2015-09" db="EMBL/GenBank/DDBJ databases">
        <title>Draft Genome Sequence of Pseudoalteromonas lipolytica UCD-48B.</title>
        <authorList>
            <person name="Krusor M."/>
            <person name="Coil D.A."/>
            <person name="Lang J.M."/>
            <person name="Eisen J.A."/>
            <person name="Alexiev A."/>
        </authorList>
    </citation>
    <scope>NUCLEOTIDE SEQUENCE [LARGE SCALE GENOMIC DNA]</scope>
    <source>
        <strain evidence="11 12">UCD-48B</strain>
    </source>
</reference>
<dbReference type="NCBIfam" id="NF001310">
    <property type="entry name" value="PRK00258.1-2"/>
    <property type="match status" value="1"/>
</dbReference>
<dbReference type="Pfam" id="PF08501">
    <property type="entry name" value="Shikimate_dh_N"/>
    <property type="match status" value="1"/>
</dbReference>
<evidence type="ECO:0000259" key="9">
    <source>
        <dbReference type="Pfam" id="PF01488"/>
    </source>
</evidence>
<dbReference type="NCBIfam" id="TIGR00507">
    <property type="entry name" value="aroE"/>
    <property type="match status" value="1"/>
</dbReference>
<dbReference type="InterPro" id="IPR036291">
    <property type="entry name" value="NAD(P)-bd_dom_sf"/>
</dbReference>
<keyword evidence="5 8" id="KW-0560">Oxidoreductase</keyword>
<comment type="catalytic activity">
    <reaction evidence="7 8">
        <text>shikimate + NADP(+) = 3-dehydroshikimate + NADPH + H(+)</text>
        <dbReference type="Rhea" id="RHEA:17737"/>
        <dbReference type="ChEBI" id="CHEBI:15378"/>
        <dbReference type="ChEBI" id="CHEBI:16630"/>
        <dbReference type="ChEBI" id="CHEBI:36208"/>
        <dbReference type="ChEBI" id="CHEBI:57783"/>
        <dbReference type="ChEBI" id="CHEBI:58349"/>
        <dbReference type="EC" id="1.1.1.25"/>
    </reaction>
</comment>
<dbReference type="GO" id="GO:0050661">
    <property type="term" value="F:NADP binding"/>
    <property type="evidence" value="ECO:0007669"/>
    <property type="project" value="InterPro"/>
</dbReference>
<evidence type="ECO:0000256" key="2">
    <source>
        <dbReference type="ARBA" id="ARBA00012962"/>
    </source>
</evidence>
<feature type="binding site" evidence="8">
    <location>
        <position position="239"/>
    </location>
    <ligand>
        <name>NADP(+)</name>
        <dbReference type="ChEBI" id="CHEBI:58349"/>
    </ligand>
</feature>
<dbReference type="GO" id="GO:0008652">
    <property type="term" value="P:amino acid biosynthetic process"/>
    <property type="evidence" value="ECO:0007669"/>
    <property type="project" value="UniProtKB-KW"/>
</dbReference>
<feature type="domain" description="Quinate/shikimate 5-dehydrogenase/glutamyl-tRNA reductase" evidence="9">
    <location>
        <begin position="114"/>
        <end position="192"/>
    </location>
</feature>
<dbReference type="EMBL" id="LJTC01000018">
    <property type="protein sequence ID" value="KPM77747.1"/>
    <property type="molecule type" value="Genomic_DNA"/>
</dbReference>
<dbReference type="SUPFAM" id="SSF51735">
    <property type="entry name" value="NAD(P)-binding Rossmann-fold domains"/>
    <property type="match status" value="1"/>
</dbReference>
<evidence type="ECO:0000256" key="5">
    <source>
        <dbReference type="ARBA" id="ARBA00023002"/>
    </source>
</evidence>
<feature type="binding site" evidence="8">
    <location>
        <position position="86"/>
    </location>
    <ligand>
        <name>shikimate</name>
        <dbReference type="ChEBI" id="CHEBI:36208"/>
    </ligand>
</feature>
<dbReference type="GO" id="GO:0009073">
    <property type="term" value="P:aromatic amino acid family biosynthetic process"/>
    <property type="evidence" value="ECO:0007669"/>
    <property type="project" value="UniProtKB-KW"/>
</dbReference>
<comment type="similarity">
    <text evidence="8">Belongs to the shikimate dehydrogenase family.</text>
</comment>
<evidence type="ECO:0000256" key="8">
    <source>
        <dbReference type="HAMAP-Rule" id="MF_00222"/>
    </source>
</evidence>
<evidence type="ECO:0000256" key="3">
    <source>
        <dbReference type="ARBA" id="ARBA00022605"/>
    </source>
</evidence>
<keyword evidence="6 8" id="KW-0057">Aromatic amino acid biosynthesis</keyword>
<name>A0A0P7DJ13_9GAMM</name>
<dbReference type="PATRIC" id="fig|570156.3.peg.1917"/>
<proteinExistence type="inferred from homology"/>
<evidence type="ECO:0000313" key="11">
    <source>
        <dbReference type="EMBL" id="KPM77747.1"/>
    </source>
</evidence>
<dbReference type="InterPro" id="IPR006151">
    <property type="entry name" value="Shikm_DH/Glu-tRNA_Rdtase"/>
</dbReference>
<dbReference type="AlphaFoldDB" id="A0A0P7DJ13"/>
<dbReference type="EC" id="1.1.1.25" evidence="2 8"/>
<dbReference type="Gene3D" id="3.40.50.720">
    <property type="entry name" value="NAD(P)-binding Rossmann-like Domain"/>
    <property type="match status" value="1"/>
</dbReference>
<comment type="subunit">
    <text evidence="8">Homodimer.</text>
</comment>
<feature type="binding site" evidence="8">
    <location>
        <begin position="126"/>
        <end position="130"/>
    </location>
    <ligand>
        <name>NADP(+)</name>
        <dbReference type="ChEBI" id="CHEBI:58349"/>
    </ligand>
</feature>
<dbReference type="UniPathway" id="UPA00053">
    <property type="reaction ID" value="UER00087"/>
</dbReference>
<dbReference type="SUPFAM" id="SSF53223">
    <property type="entry name" value="Aminoacid dehydrogenase-like, N-terminal domain"/>
    <property type="match status" value="1"/>
</dbReference>
<dbReference type="InterPro" id="IPR013708">
    <property type="entry name" value="Shikimate_DH-bd_N"/>
</dbReference>
<keyword evidence="4 8" id="KW-0521">NADP</keyword>
<comment type="pathway">
    <text evidence="1 8">Metabolic intermediate biosynthesis; chorismate biosynthesis; chorismate from D-erythrose 4-phosphate and phosphoenolpyruvate: step 4/7.</text>
</comment>
<dbReference type="GO" id="GO:0005829">
    <property type="term" value="C:cytosol"/>
    <property type="evidence" value="ECO:0007669"/>
    <property type="project" value="TreeGrafter"/>
</dbReference>
<feature type="binding site" evidence="8">
    <location>
        <begin position="14"/>
        <end position="16"/>
    </location>
    <ligand>
        <name>shikimate</name>
        <dbReference type="ChEBI" id="CHEBI:36208"/>
    </ligand>
</feature>
<feature type="binding site" evidence="8">
    <location>
        <position position="77"/>
    </location>
    <ligand>
        <name>NADP(+)</name>
        <dbReference type="ChEBI" id="CHEBI:58349"/>
    </ligand>
</feature>
<dbReference type="OrthoDB" id="9776868at2"/>
<keyword evidence="3 8" id="KW-0028">Amino-acid biosynthesis</keyword>
<gene>
    <name evidence="8" type="primary">aroE</name>
    <name evidence="11" type="ORF">AOG27_19970</name>
</gene>
<protein>
    <recommendedName>
        <fullName evidence="2 8">Shikimate dehydrogenase (NADP(+))</fullName>
        <shortName evidence="8">SDH</shortName>
        <ecNumber evidence="2 8">1.1.1.25</ecNumber>
    </recommendedName>
</protein>
<feature type="binding site" evidence="8">
    <location>
        <position position="216"/>
    </location>
    <ligand>
        <name>shikimate</name>
        <dbReference type="ChEBI" id="CHEBI:36208"/>
    </ligand>
</feature>
<feature type="active site" description="Proton acceptor" evidence="8">
    <location>
        <position position="65"/>
    </location>
</feature>
<dbReference type="Gene3D" id="3.40.50.10860">
    <property type="entry name" value="Leucine Dehydrogenase, chain A, domain 1"/>
    <property type="match status" value="1"/>
</dbReference>
<comment type="caution">
    <text evidence="11">The sequence shown here is derived from an EMBL/GenBank/DDBJ whole genome shotgun (WGS) entry which is preliminary data.</text>
</comment>